<gene>
    <name evidence="11" type="ORF">M408DRAFT_287325</name>
</gene>
<organism evidence="11 12">
    <name type="scientific">Serendipita vermifera MAFF 305830</name>
    <dbReference type="NCBI Taxonomy" id="933852"/>
    <lineage>
        <taxon>Eukaryota</taxon>
        <taxon>Fungi</taxon>
        <taxon>Dikarya</taxon>
        <taxon>Basidiomycota</taxon>
        <taxon>Agaricomycotina</taxon>
        <taxon>Agaricomycetes</taxon>
        <taxon>Sebacinales</taxon>
        <taxon>Serendipitaceae</taxon>
        <taxon>Serendipita</taxon>
    </lineage>
</organism>
<comment type="function">
    <text evidence="7">The normal physiological role of the enzyme is unknown, but it is not essential for the viability of yeast cells. Has aminopeptidase activity, shortening substrate peptides sequentially by 1 amino acid. Has bleomycin hydrolase activity, which can protect the cell from the toxic effects of bleomycin. Has homocysteine-thiolactonase activity, protecting the cell against homocysteine toxicity. Acts as a repressor in the GAL4 regulatory system, but this does not require either the peptidase or nucleic acid-binding activities.</text>
</comment>
<evidence type="ECO:0000256" key="2">
    <source>
        <dbReference type="ARBA" id="ARBA00012465"/>
    </source>
</evidence>
<dbReference type="GO" id="GO:0009636">
    <property type="term" value="P:response to toxic substance"/>
    <property type="evidence" value="ECO:0007669"/>
    <property type="project" value="TreeGrafter"/>
</dbReference>
<dbReference type="GO" id="GO:0070005">
    <property type="term" value="F:cysteine-type aminopeptidase activity"/>
    <property type="evidence" value="ECO:0007669"/>
    <property type="project" value="InterPro"/>
</dbReference>
<dbReference type="GO" id="GO:0006508">
    <property type="term" value="P:proteolysis"/>
    <property type="evidence" value="ECO:0007669"/>
    <property type="project" value="UniProtKB-KW"/>
</dbReference>
<sequence length="519" mass="58109">MGTAPSKPVPEFTEKRRVQLALAGQARELADTLATLDLNGVATSQDGTLEGSNLVEWEDAAAKDPVISLSRTILSHTDISASLLKRSPIIADAFVFNNTLPYTTHPITNQLSSGRCWLFSSTNVLRYTISQHPKLNLATDAKFQLSQSYLFFYDKLEKANYYLENSIDLADRELDDRLVQYLSMGPLSDGGQWDMVVNLLERYGVVPQPVYPESFSSSNSGRMNSLLTTKLREHGLRLRKLDQALRTSEWHVKLVSENEIENANEARVGILRKKKEEFMREIYNMMTICLGVPPSPTVSFTWEYYDKNNKACSWTGTPVGFYKAFAEGKSKPTEAFSLINDPRNEYEKLYTVDRLGNVWGGKSVRYVNTTSETLKQAVIKCIRAGQPVFFGCDVGKFSNTPLGIMDADMYDYERAFGVTLGLTKAERLQSSESSMTHAMVITAVHVDEETQKPVRFKVENSWGEAVGDKGFFVMTDKWFDEFVYQVVTPRSLASPDLVDILDGGNASVLPAWDPMGSLA</sequence>
<comment type="function">
    <text evidence="9">Has aminopeptidase activity, shortening substrate peptides sequentially by 1 amino acid. Has bleomycin hydrolase activity, which can protect the cell from the toxic effects of bleomycin. Has homocysteine-thiolactonase activity, protecting the cell against homocysteine toxicity.</text>
</comment>
<dbReference type="EC" id="3.4.22.40" evidence="2 9"/>
<evidence type="ECO:0000256" key="8">
    <source>
        <dbReference type="ARBA" id="ARBA00026080"/>
    </source>
</evidence>
<dbReference type="SUPFAM" id="SSF54001">
    <property type="entry name" value="Cysteine proteinases"/>
    <property type="match status" value="1"/>
</dbReference>
<proteinExistence type="inferred from homology"/>
<keyword evidence="5 9" id="KW-0378">Hydrolase</keyword>
<reference evidence="11 12" key="1">
    <citation type="submission" date="2014-04" db="EMBL/GenBank/DDBJ databases">
        <authorList>
            <consortium name="DOE Joint Genome Institute"/>
            <person name="Kuo A."/>
            <person name="Zuccaro A."/>
            <person name="Kohler A."/>
            <person name="Nagy L.G."/>
            <person name="Floudas D."/>
            <person name="Copeland A."/>
            <person name="Barry K.W."/>
            <person name="Cichocki N."/>
            <person name="Veneault-Fourrey C."/>
            <person name="LaButti K."/>
            <person name="Lindquist E.A."/>
            <person name="Lipzen A."/>
            <person name="Lundell T."/>
            <person name="Morin E."/>
            <person name="Murat C."/>
            <person name="Sun H."/>
            <person name="Tunlid A."/>
            <person name="Henrissat B."/>
            <person name="Grigoriev I.V."/>
            <person name="Hibbett D.S."/>
            <person name="Martin F."/>
            <person name="Nordberg H.P."/>
            <person name="Cantor M.N."/>
            <person name="Hua S.X."/>
        </authorList>
    </citation>
    <scope>NUCLEOTIDE SEQUENCE [LARGE SCALE GENOMIC DNA]</scope>
    <source>
        <strain evidence="11 12">MAFF 305830</strain>
    </source>
</reference>
<dbReference type="GO" id="GO:0043418">
    <property type="term" value="P:homocysteine catabolic process"/>
    <property type="evidence" value="ECO:0007669"/>
    <property type="project" value="TreeGrafter"/>
</dbReference>
<keyword evidence="12" id="KW-1185">Reference proteome</keyword>
<evidence type="ECO:0000256" key="5">
    <source>
        <dbReference type="ARBA" id="ARBA00022801"/>
    </source>
</evidence>
<keyword evidence="9" id="KW-0496">Mitochondrion</keyword>
<feature type="active site" evidence="10">
    <location>
        <position position="460"/>
    </location>
</feature>
<comment type="catalytic activity">
    <reaction evidence="1 9">
        <text>Inactivates bleomycin B2 (a cytotoxic glycometallopeptide) by hydrolysis of a carboxyamide bond of beta-aminoalanine, but also shows general aminopeptidase activity. The specificity varies somewhat with source, but amino acid arylamides of Met, Leu and Ala are preferred.</text>
        <dbReference type="EC" id="3.4.22.40"/>
    </reaction>
</comment>
<dbReference type="MEROPS" id="C01.085"/>
<dbReference type="PANTHER" id="PTHR10363:SF2">
    <property type="entry name" value="BLEOMYCIN HYDROLASE"/>
    <property type="match status" value="1"/>
</dbReference>
<dbReference type="CDD" id="cd00585">
    <property type="entry name" value="Peptidase_C1B"/>
    <property type="match status" value="1"/>
</dbReference>
<dbReference type="Gene3D" id="3.90.70.10">
    <property type="entry name" value="Cysteine proteinases"/>
    <property type="match status" value="1"/>
</dbReference>
<protein>
    <recommendedName>
        <fullName evidence="3 9">Cysteine proteinase 1, mitochondrial</fullName>
        <ecNumber evidence="2 9">3.4.22.40</ecNumber>
    </recommendedName>
</protein>
<dbReference type="Pfam" id="PF03051">
    <property type="entry name" value="Peptidase_C1_2"/>
    <property type="match status" value="1"/>
</dbReference>
<accession>A0A0C3B186</accession>
<evidence type="ECO:0000256" key="7">
    <source>
        <dbReference type="ARBA" id="ARBA00025347"/>
    </source>
</evidence>
<comment type="similarity">
    <text evidence="9">Belongs to the peptidase C1 family.</text>
</comment>
<evidence type="ECO:0000256" key="4">
    <source>
        <dbReference type="ARBA" id="ARBA00022670"/>
    </source>
</evidence>
<dbReference type="GO" id="GO:0005739">
    <property type="term" value="C:mitochondrion"/>
    <property type="evidence" value="ECO:0007669"/>
    <property type="project" value="UniProtKB-SubCell"/>
</dbReference>
<dbReference type="OrthoDB" id="2666448at2759"/>
<feature type="active site" evidence="10">
    <location>
        <position position="116"/>
    </location>
</feature>
<keyword evidence="9" id="KW-0963">Cytoplasm</keyword>
<dbReference type="HOGENOM" id="CLU_038600_0_1_1"/>
<evidence type="ECO:0000256" key="9">
    <source>
        <dbReference type="PIRNR" id="PIRNR005700"/>
    </source>
</evidence>
<evidence type="ECO:0000256" key="6">
    <source>
        <dbReference type="ARBA" id="ARBA00022807"/>
    </source>
</evidence>
<evidence type="ECO:0000313" key="12">
    <source>
        <dbReference type="Proteomes" id="UP000054097"/>
    </source>
</evidence>
<evidence type="ECO:0000313" key="11">
    <source>
        <dbReference type="EMBL" id="KIM30540.1"/>
    </source>
</evidence>
<keyword evidence="6 9" id="KW-0788">Thiol protease</keyword>
<evidence type="ECO:0000256" key="3">
    <source>
        <dbReference type="ARBA" id="ARBA00016900"/>
    </source>
</evidence>
<dbReference type="InterPro" id="IPR004134">
    <property type="entry name" value="Peptidase_C1B"/>
</dbReference>
<comment type="subcellular location">
    <subcellularLocation>
        <location evidence="9">Mitochondrion</location>
    </subcellularLocation>
    <subcellularLocation>
        <location evidence="9">Cytoplasm</location>
    </subcellularLocation>
</comment>
<dbReference type="PANTHER" id="PTHR10363">
    <property type="entry name" value="BLEOMYCIN HYDROLASE"/>
    <property type="match status" value="1"/>
</dbReference>
<evidence type="ECO:0000256" key="10">
    <source>
        <dbReference type="PIRSR" id="PIRSR005700-1"/>
    </source>
</evidence>
<dbReference type="InterPro" id="IPR038765">
    <property type="entry name" value="Papain-like_cys_pep_sf"/>
</dbReference>
<dbReference type="InterPro" id="IPR000169">
    <property type="entry name" value="Pept_cys_AS"/>
</dbReference>
<name>A0A0C3B186_SERVB</name>
<dbReference type="PIRSF" id="PIRSF005700">
    <property type="entry name" value="PepC"/>
    <property type="match status" value="1"/>
</dbReference>
<comment type="subunit">
    <text evidence="8">Homohexamer. Binds to nucleic acids. Binds single-stranded DNA and RNA with higher affinity than double-stranded DNA.</text>
</comment>
<keyword evidence="4 9" id="KW-0645">Protease</keyword>
<dbReference type="EMBL" id="KN824284">
    <property type="protein sequence ID" value="KIM30540.1"/>
    <property type="molecule type" value="Genomic_DNA"/>
</dbReference>
<reference evidence="12" key="2">
    <citation type="submission" date="2015-01" db="EMBL/GenBank/DDBJ databases">
        <title>Evolutionary Origins and Diversification of the Mycorrhizal Mutualists.</title>
        <authorList>
            <consortium name="DOE Joint Genome Institute"/>
            <consortium name="Mycorrhizal Genomics Consortium"/>
            <person name="Kohler A."/>
            <person name="Kuo A."/>
            <person name="Nagy L.G."/>
            <person name="Floudas D."/>
            <person name="Copeland A."/>
            <person name="Barry K.W."/>
            <person name="Cichocki N."/>
            <person name="Veneault-Fourrey C."/>
            <person name="LaButti K."/>
            <person name="Lindquist E.A."/>
            <person name="Lipzen A."/>
            <person name="Lundell T."/>
            <person name="Morin E."/>
            <person name="Murat C."/>
            <person name="Riley R."/>
            <person name="Ohm R."/>
            <person name="Sun H."/>
            <person name="Tunlid A."/>
            <person name="Henrissat B."/>
            <person name="Grigoriev I.V."/>
            <person name="Hibbett D.S."/>
            <person name="Martin F."/>
        </authorList>
    </citation>
    <scope>NUCLEOTIDE SEQUENCE [LARGE SCALE GENOMIC DNA]</scope>
    <source>
        <strain evidence="12">MAFF 305830</strain>
    </source>
</reference>
<dbReference type="Proteomes" id="UP000054097">
    <property type="component" value="Unassembled WGS sequence"/>
</dbReference>
<dbReference type="STRING" id="933852.A0A0C3B186"/>
<dbReference type="GO" id="GO:0004197">
    <property type="term" value="F:cysteine-type endopeptidase activity"/>
    <property type="evidence" value="ECO:0007669"/>
    <property type="project" value="UniProtKB-EC"/>
</dbReference>
<evidence type="ECO:0000256" key="1">
    <source>
        <dbReference type="ARBA" id="ARBA00000423"/>
    </source>
</evidence>
<feature type="active site" evidence="10">
    <location>
        <position position="437"/>
    </location>
</feature>
<dbReference type="PROSITE" id="PS00139">
    <property type="entry name" value="THIOL_PROTEASE_CYS"/>
    <property type="match status" value="1"/>
</dbReference>
<dbReference type="AlphaFoldDB" id="A0A0C3B186"/>